<evidence type="ECO:0000256" key="2">
    <source>
        <dbReference type="ARBA" id="ARBA00022980"/>
    </source>
</evidence>
<accession>A0A485NEN0</accession>
<dbReference type="SUPFAM" id="SSF52042">
    <property type="entry name" value="Ribosomal protein L32e"/>
    <property type="match status" value="1"/>
</dbReference>
<evidence type="ECO:0000256" key="1">
    <source>
        <dbReference type="ARBA" id="ARBA00008431"/>
    </source>
</evidence>
<evidence type="ECO:0000256" key="4">
    <source>
        <dbReference type="ARBA" id="ARBA00035335"/>
    </source>
</evidence>
<proteinExistence type="inferred from homology"/>
<dbReference type="PANTHER" id="PTHR23413:SF1">
    <property type="entry name" value="RIBOSOMAL PROTEIN L32"/>
    <property type="match status" value="1"/>
</dbReference>
<dbReference type="GO" id="GO:0003735">
    <property type="term" value="F:structural constituent of ribosome"/>
    <property type="evidence" value="ECO:0007669"/>
    <property type="project" value="InterPro"/>
</dbReference>
<evidence type="ECO:0000313" key="5">
    <source>
        <dbReference type="EMBL" id="VFV30216.1"/>
    </source>
</evidence>
<name>A0A485NEN0_LYNPA</name>
<protein>
    <recommendedName>
        <fullName evidence="4">60S ribosomal protein L32</fullName>
    </recommendedName>
</protein>
<dbReference type="InterPro" id="IPR036351">
    <property type="entry name" value="Ribosomal_eL32_sf"/>
</dbReference>
<keyword evidence="2 5" id="KW-0689">Ribosomal protein</keyword>
<dbReference type="Pfam" id="PF01655">
    <property type="entry name" value="Ribosomal_L32e"/>
    <property type="match status" value="1"/>
</dbReference>
<dbReference type="PANTHER" id="PTHR23413">
    <property type="entry name" value="60S RIBOSOMAL PROTEIN L32 AND DNA-DIRECTED RNA POLYMERASE II, SUBUNIT N"/>
    <property type="match status" value="1"/>
</dbReference>
<dbReference type="GO" id="GO:0022625">
    <property type="term" value="C:cytosolic large ribosomal subunit"/>
    <property type="evidence" value="ECO:0007669"/>
    <property type="project" value="TreeGrafter"/>
</dbReference>
<dbReference type="InterPro" id="IPR001515">
    <property type="entry name" value="Ribosomal_eL32"/>
</dbReference>
<dbReference type="GO" id="GO:0006412">
    <property type="term" value="P:translation"/>
    <property type="evidence" value="ECO:0007669"/>
    <property type="project" value="InterPro"/>
</dbReference>
<gene>
    <name evidence="5" type="ORF">LYPA_23C011140</name>
</gene>
<dbReference type="SMART" id="SM01393">
    <property type="entry name" value="Ribosomal_L32e"/>
    <property type="match status" value="1"/>
</dbReference>
<keyword evidence="3" id="KW-0687">Ribonucleoprotein</keyword>
<keyword evidence="6" id="KW-1185">Reference proteome</keyword>
<dbReference type="EMBL" id="CAAGRJ010013862">
    <property type="protein sequence ID" value="VFV30216.1"/>
    <property type="molecule type" value="Genomic_DNA"/>
</dbReference>
<dbReference type="AlphaFoldDB" id="A0A485NEN0"/>
<comment type="similarity">
    <text evidence="1">Belongs to the eukaryotic ribosomal protein eL32 family.</text>
</comment>
<organism evidence="5 6">
    <name type="scientific">Lynx pardinus</name>
    <name type="common">Iberian lynx</name>
    <name type="synonym">Felis pardina</name>
    <dbReference type="NCBI Taxonomy" id="191816"/>
    <lineage>
        <taxon>Eukaryota</taxon>
        <taxon>Metazoa</taxon>
        <taxon>Chordata</taxon>
        <taxon>Craniata</taxon>
        <taxon>Vertebrata</taxon>
        <taxon>Euteleostomi</taxon>
        <taxon>Mammalia</taxon>
        <taxon>Eutheria</taxon>
        <taxon>Laurasiatheria</taxon>
        <taxon>Carnivora</taxon>
        <taxon>Feliformia</taxon>
        <taxon>Felidae</taxon>
        <taxon>Felinae</taxon>
        <taxon>Lynx</taxon>
    </lineage>
</organism>
<dbReference type="Proteomes" id="UP000386466">
    <property type="component" value="Unassembled WGS sequence"/>
</dbReference>
<reference evidence="5 6" key="1">
    <citation type="submission" date="2019-01" db="EMBL/GenBank/DDBJ databases">
        <authorList>
            <person name="Alioto T."/>
            <person name="Alioto T."/>
        </authorList>
    </citation>
    <scope>NUCLEOTIDE SEQUENCE [LARGE SCALE GENOMIC DNA]</scope>
</reference>
<evidence type="ECO:0000256" key="3">
    <source>
        <dbReference type="ARBA" id="ARBA00023274"/>
    </source>
</evidence>
<sequence>MLNIDYGSNQETKHMLPGGFWNFPVHDVKELEDLLTCNKSYCTELAPDVSSKNHKAIVERAASLAI</sequence>
<evidence type="ECO:0000313" key="6">
    <source>
        <dbReference type="Proteomes" id="UP000386466"/>
    </source>
</evidence>